<name>A0A086ZK50_9BIFI</name>
<gene>
    <name evidence="1" type="ORF">BBOH_0374</name>
</gene>
<evidence type="ECO:0000313" key="1">
    <source>
        <dbReference type="EMBL" id="KFI46900.1"/>
    </source>
</evidence>
<evidence type="ECO:0000313" key="2">
    <source>
        <dbReference type="Proteomes" id="UP000029096"/>
    </source>
</evidence>
<proteinExistence type="predicted"/>
<dbReference type="STRING" id="1437606.BBOH_0374"/>
<organism evidence="1 2">
    <name type="scientific">Bifidobacterium bohemicum DSM 22767</name>
    <dbReference type="NCBI Taxonomy" id="1437606"/>
    <lineage>
        <taxon>Bacteria</taxon>
        <taxon>Bacillati</taxon>
        <taxon>Actinomycetota</taxon>
        <taxon>Actinomycetes</taxon>
        <taxon>Bifidobacteriales</taxon>
        <taxon>Bifidobacteriaceae</taxon>
        <taxon>Bifidobacterium</taxon>
    </lineage>
</organism>
<comment type="caution">
    <text evidence="1">The sequence shown here is derived from an EMBL/GenBank/DDBJ whole genome shotgun (WGS) entry which is preliminary data.</text>
</comment>
<sequence>MAVMLSSVIQRDAATWASFESLCIVEEPPGVLNGR</sequence>
<reference evidence="1 2" key="1">
    <citation type="submission" date="2014-03" db="EMBL/GenBank/DDBJ databases">
        <title>Genomics of Bifidobacteria.</title>
        <authorList>
            <person name="Ventura M."/>
            <person name="Milani C."/>
            <person name="Lugli G.A."/>
        </authorList>
    </citation>
    <scope>NUCLEOTIDE SEQUENCE [LARGE SCALE GENOMIC DNA]</scope>
    <source>
        <strain evidence="1 2">DSM 22767</strain>
    </source>
</reference>
<accession>A0A086ZK50</accession>
<dbReference type="Proteomes" id="UP000029096">
    <property type="component" value="Unassembled WGS sequence"/>
</dbReference>
<dbReference type="EMBL" id="JGYP01000001">
    <property type="protein sequence ID" value="KFI46900.1"/>
    <property type="molecule type" value="Genomic_DNA"/>
</dbReference>
<protein>
    <submittedName>
        <fullName evidence="1">Uncharacterized protein</fullName>
    </submittedName>
</protein>
<dbReference type="AlphaFoldDB" id="A0A086ZK50"/>
<keyword evidence="2" id="KW-1185">Reference proteome</keyword>